<dbReference type="AlphaFoldDB" id="A0A9P6UK90"/>
<feature type="chain" id="PRO_5040341482" evidence="1">
    <location>
        <begin position="25"/>
        <end position="62"/>
    </location>
</feature>
<gene>
    <name evidence="2" type="ORF">BGZ97_000588</name>
</gene>
<feature type="signal peptide" evidence="1">
    <location>
        <begin position="1"/>
        <end position="24"/>
    </location>
</feature>
<accession>A0A9P6UK90</accession>
<dbReference type="OrthoDB" id="2421297at2759"/>
<evidence type="ECO:0000313" key="2">
    <source>
        <dbReference type="EMBL" id="KAG0306856.1"/>
    </source>
</evidence>
<keyword evidence="1" id="KW-0732">Signal</keyword>
<dbReference type="Proteomes" id="UP000823405">
    <property type="component" value="Unassembled WGS sequence"/>
</dbReference>
<sequence length="62" mass="6530">MKITITLAMMAALAVALIAGPVEAKTRHECMNACGDEYLKCVKAGKSGCDRELGYCTSDCDG</sequence>
<dbReference type="EMBL" id="JAAAIN010001108">
    <property type="protein sequence ID" value="KAG0306856.1"/>
    <property type="molecule type" value="Genomic_DNA"/>
</dbReference>
<proteinExistence type="predicted"/>
<keyword evidence="3" id="KW-1185">Reference proteome</keyword>
<name>A0A9P6UK90_9FUNG</name>
<evidence type="ECO:0000256" key="1">
    <source>
        <dbReference type="SAM" id="SignalP"/>
    </source>
</evidence>
<reference evidence="2" key="1">
    <citation type="journal article" date="2020" name="Fungal Divers.">
        <title>Resolving the Mortierellaceae phylogeny through synthesis of multi-gene phylogenetics and phylogenomics.</title>
        <authorList>
            <person name="Vandepol N."/>
            <person name="Liber J."/>
            <person name="Desiro A."/>
            <person name="Na H."/>
            <person name="Kennedy M."/>
            <person name="Barry K."/>
            <person name="Grigoriev I.V."/>
            <person name="Miller A.N."/>
            <person name="O'Donnell K."/>
            <person name="Stajich J.E."/>
            <person name="Bonito G."/>
        </authorList>
    </citation>
    <scope>NUCLEOTIDE SEQUENCE</scope>
    <source>
        <strain evidence="2">NVP60</strain>
    </source>
</reference>
<comment type="caution">
    <text evidence="2">The sequence shown here is derived from an EMBL/GenBank/DDBJ whole genome shotgun (WGS) entry which is preliminary data.</text>
</comment>
<evidence type="ECO:0000313" key="3">
    <source>
        <dbReference type="Proteomes" id="UP000823405"/>
    </source>
</evidence>
<protein>
    <submittedName>
        <fullName evidence="2">Uncharacterized protein</fullName>
    </submittedName>
</protein>
<organism evidence="2 3">
    <name type="scientific">Linnemannia gamsii</name>
    <dbReference type="NCBI Taxonomy" id="64522"/>
    <lineage>
        <taxon>Eukaryota</taxon>
        <taxon>Fungi</taxon>
        <taxon>Fungi incertae sedis</taxon>
        <taxon>Mucoromycota</taxon>
        <taxon>Mortierellomycotina</taxon>
        <taxon>Mortierellomycetes</taxon>
        <taxon>Mortierellales</taxon>
        <taxon>Mortierellaceae</taxon>
        <taxon>Linnemannia</taxon>
    </lineage>
</organism>